<keyword evidence="11 14" id="KW-1133">Transmembrane helix</keyword>
<dbReference type="SFLD" id="SFLDF00027">
    <property type="entry name" value="p-type_atpase"/>
    <property type="match status" value="1"/>
</dbReference>
<proteinExistence type="inferred from homology"/>
<dbReference type="InterPro" id="IPR051949">
    <property type="entry name" value="Cation_Transport_ATPase"/>
</dbReference>
<evidence type="ECO:0000313" key="16">
    <source>
        <dbReference type="EMBL" id="SEO64979.1"/>
    </source>
</evidence>
<sequence length="653" mass="71304">MKLFRINLNSKHHHSQLTVLVAHFLKQHGELLAALTSGLIILLSNLLYSHLSYYIWIGLNIAGFLVGGFAKAKEGIVDTLTNKRLNVELLMILAAIGSASIGFWTEGATLIFIFSLSGALETYTLQKNERELTALMQLQPETATRLTTIGEEIVDTDQLSIGDLILIKAGERIPADGVITRGKSTLDESALTGEATPVLKKQNDHVLTGTINLTGAITVKVTLESAHSFVQKIMALVQAAQREKSPSQLFIDRFENLYVKVIVSLVLMMTIIPPFLLGWEWKTSIYRAMILLVVASPCALIVSIMPATLSAISSGARQGILFKSGQLIERLKDTDLIIFDKTGTLTAGKPAVTDFIVENGANKTAIMQIVGKIESQASHPLGQSLVNFCANALVLPSQEQVAITEMSELTGKGIFATVNDHEWVIGNERTLIDQSPDNWYQANVQRLLAANKTVVYVSDNHKVVAIIALKDSIRPDTLKAIHHFHKLGIDIVMLTGDNEQTASAIAMEADIKHYVANCLPEDKVNKIKQLQKQYTTIMMVGDGINDAPALATANIGVAMGAGTDVALETADIILIKNKLEKIIYAYRLSIKMNRIVKQNIIFSLTVIVLLIITNFLQLINLPLGVLGHEGSTILVILNGLRLAPPLLTKHKTE</sequence>
<dbReference type="InterPro" id="IPR036412">
    <property type="entry name" value="HAD-like_sf"/>
</dbReference>
<dbReference type="InterPro" id="IPR027256">
    <property type="entry name" value="P-typ_ATPase_IB"/>
</dbReference>
<evidence type="ECO:0000313" key="17">
    <source>
        <dbReference type="Proteomes" id="UP000199300"/>
    </source>
</evidence>
<dbReference type="InterPro" id="IPR018303">
    <property type="entry name" value="ATPase_P-typ_P_site"/>
</dbReference>
<dbReference type="InterPro" id="IPR023214">
    <property type="entry name" value="HAD_sf"/>
</dbReference>
<comment type="similarity">
    <text evidence="2 14">Belongs to the cation transport ATPase (P-type) (TC 3.A.3) family. Type IB subfamily.</text>
</comment>
<dbReference type="SUPFAM" id="SSF81653">
    <property type="entry name" value="Calcium ATPase, transduction domain A"/>
    <property type="match status" value="1"/>
</dbReference>
<feature type="transmembrane region" description="Helical" evidence="14">
    <location>
        <begin position="31"/>
        <end position="48"/>
    </location>
</feature>
<feature type="transmembrane region" description="Helical" evidence="14">
    <location>
        <begin position="257"/>
        <end position="279"/>
    </location>
</feature>
<keyword evidence="10" id="KW-1278">Translocase</keyword>
<organism evidence="16 17">
    <name type="scientific">Amphibacillus marinus</name>
    <dbReference type="NCBI Taxonomy" id="872970"/>
    <lineage>
        <taxon>Bacteria</taxon>
        <taxon>Bacillati</taxon>
        <taxon>Bacillota</taxon>
        <taxon>Bacilli</taxon>
        <taxon>Bacillales</taxon>
        <taxon>Bacillaceae</taxon>
        <taxon>Amphibacillus</taxon>
    </lineage>
</organism>
<dbReference type="GO" id="GO:0005886">
    <property type="term" value="C:plasma membrane"/>
    <property type="evidence" value="ECO:0007669"/>
    <property type="project" value="UniProtKB-SubCell"/>
</dbReference>
<comment type="subcellular location">
    <subcellularLocation>
        <location evidence="1">Cell membrane</location>
        <topology evidence="1">Multi-pass membrane protein</topology>
    </subcellularLocation>
</comment>
<dbReference type="InterPro" id="IPR008250">
    <property type="entry name" value="ATPase_P-typ_transduc_dom_A_sf"/>
</dbReference>
<evidence type="ECO:0000256" key="11">
    <source>
        <dbReference type="ARBA" id="ARBA00022989"/>
    </source>
</evidence>
<evidence type="ECO:0000256" key="4">
    <source>
        <dbReference type="ARBA" id="ARBA00022553"/>
    </source>
</evidence>
<keyword evidence="3" id="KW-0813">Transport</keyword>
<feature type="transmembrane region" description="Helical" evidence="14">
    <location>
        <begin position="85"/>
        <end position="104"/>
    </location>
</feature>
<evidence type="ECO:0000256" key="14">
    <source>
        <dbReference type="RuleBase" id="RU362081"/>
    </source>
</evidence>
<dbReference type="SFLD" id="SFLDG00002">
    <property type="entry name" value="C1.7:_P-type_atpase_like"/>
    <property type="match status" value="1"/>
</dbReference>
<dbReference type="PANTHER" id="PTHR43079:SF1">
    <property type="entry name" value="CADMIUM_ZINC-TRANSPORTING ATPASE HMA1, CHLOROPLASTIC-RELATED"/>
    <property type="match status" value="1"/>
</dbReference>
<dbReference type="InterPro" id="IPR044492">
    <property type="entry name" value="P_typ_ATPase_HD_dom"/>
</dbReference>
<dbReference type="STRING" id="872970.SAMN04488134_11067"/>
<evidence type="ECO:0000256" key="10">
    <source>
        <dbReference type="ARBA" id="ARBA00022967"/>
    </source>
</evidence>
<keyword evidence="12" id="KW-0406">Ion transport</keyword>
<evidence type="ECO:0000256" key="7">
    <source>
        <dbReference type="ARBA" id="ARBA00022741"/>
    </source>
</evidence>
<dbReference type="InterPro" id="IPR059000">
    <property type="entry name" value="ATPase_P-type_domA"/>
</dbReference>
<dbReference type="PANTHER" id="PTHR43079">
    <property type="entry name" value="PROBABLE CADMIUM/ZINC-TRANSPORTING ATPASE HMA1"/>
    <property type="match status" value="1"/>
</dbReference>
<keyword evidence="9" id="KW-0460">Magnesium</keyword>
<dbReference type="AlphaFoldDB" id="A0A1H8REL9"/>
<dbReference type="NCBIfam" id="TIGR01525">
    <property type="entry name" value="ATPase-IB_hvy"/>
    <property type="match status" value="1"/>
</dbReference>
<dbReference type="Pfam" id="PF00122">
    <property type="entry name" value="E1-E2_ATPase"/>
    <property type="match status" value="1"/>
</dbReference>
<feature type="domain" description="P-type ATPase A" evidence="15">
    <location>
        <begin position="138"/>
        <end position="238"/>
    </location>
</feature>
<dbReference type="Proteomes" id="UP000199300">
    <property type="component" value="Unassembled WGS sequence"/>
</dbReference>
<dbReference type="GO" id="GO:0016887">
    <property type="term" value="F:ATP hydrolysis activity"/>
    <property type="evidence" value="ECO:0007669"/>
    <property type="project" value="InterPro"/>
</dbReference>
<dbReference type="Gene3D" id="3.40.50.1000">
    <property type="entry name" value="HAD superfamily/HAD-like"/>
    <property type="match status" value="1"/>
</dbReference>
<keyword evidence="4" id="KW-0597">Phosphoprotein</keyword>
<dbReference type="SUPFAM" id="SSF81665">
    <property type="entry name" value="Calcium ATPase, transmembrane domain M"/>
    <property type="match status" value="1"/>
</dbReference>
<dbReference type="EMBL" id="FODJ01000010">
    <property type="protein sequence ID" value="SEO64979.1"/>
    <property type="molecule type" value="Genomic_DNA"/>
</dbReference>
<protein>
    <submittedName>
        <fullName evidence="16">Cd2+/Zn2+-exporting ATPase</fullName>
    </submittedName>
</protein>
<dbReference type="Pfam" id="PF00702">
    <property type="entry name" value="Hydrolase"/>
    <property type="match status" value="1"/>
</dbReference>
<keyword evidence="17" id="KW-1185">Reference proteome</keyword>
<keyword evidence="14" id="KW-1003">Cell membrane</keyword>
<dbReference type="SFLD" id="SFLDS00003">
    <property type="entry name" value="Haloacid_Dehalogenase"/>
    <property type="match status" value="1"/>
</dbReference>
<feature type="transmembrane region" description="Helical" evidence="14">
    <location>
        <begin position="600"/>
        <end position="619"/>
    </location>
</feature>
<dbReference type="NCBIfam" id="TIGR01494">
    <property type="entry name" value="ATPase_P-type"/>
    <property type="match status" value="1"/>
</dbReference>
<reference evidence="16 17" key="1">
    <citation type="submission" date="2016-10" db="EMBL/GenBank/DDBJ databases">
        <authorList>
            <person name="de Groot N.N."/>
        </authorList>
    </citation>
    <scope>NUCLEOTIDE SEQUENCE [LARGE SCALE GENOMIC DNA]</scope>
    <source>
        <strain evidence="16 17">CGMCC 1.10434</strain>
    </source>
</reference>
<evidence type="ECO:0000256" key="3">
    <source>
        <dbReference type="ARBA" id="ARBA00022448"/>
    </source>
</evidence>
<dbReference type="InterPro" id="IPR023298">
    <property type="entry name" value="ATPase_P-typ_TM_dom_sf"/>
</dbReference>
<evidence type="ECO:0000256" key="5">
    <source>
        <dbReference type="ARBA" id="ARBA00022692"/>
    </source>
</evidence>
<dbReference type="PROSITE" id="PS00154">
    <property type="entry name" value="ATPASE_E1_E2"/>
    <property type="match status" value="1"/>
</dbReference>
<keyword evidence="7 14" id="KW-0547">Nucleotide-binding</keyword>
<dbReference type="PROSITE" id="PS01229">
    <property type="entry name" value="COF_2"/>
    <property type="match status" value="1"/>
</dbReference>
<dbReference type="GO" id="GO:0019829">
    <property type="term" value="F:ATPase-coupled monoatomic cation transmembrane transporter activity"/>
    <property type="evidence" value="ECO:0007669"/>
    <property type="project" value="InterPro"/>
</dbReference>
<feature type="transmembrane region" description="Helical" evidence="14">
    <location>
        <begin position="54"/>
        <end position="73"/>
    </location>
</feature>
<dbReference type="GO" id="GO:0046872">
    <property type="term" value="F:metal ion binding"/>
    <property type="evidence" value="ECO:0007669"/>
    <property type="project" value="UniProtKB-KW"/>
</dbReference>
<dbReference type="SUPFAM" id="SSF56784">
    <property type="entry name" value="HAD-like"/>
    <property type="match status" value="1"/>
</dbReference>
<name>A0A1H8REL9_9BACI</name>
<evidence type="ECO:0000256" key="9">
    <source>
        <dbReference type="ARBA" id="ARBA00022842"/>
    </source>
</evidence>
<evidence type="ECO:0000256" key="6">
    <source>
        <dbReference type="ARBA" id="ARBA00022723"/>
    </source>
</evidence>
<dbReference type="FunFam" id="2.70.150.10:FF:000002">
    <property type="entry name" value="Copper-transporting ATPase 1, putative"/>
    <property type="match status" value="1"/>
</dbReference>
<keyword evidence="5 14" id="KW-0812">Transmembrane</keyword>
<evidence type="ECO:0000256" key="13">
    <source>
        <dbReference type="ARBA" id="ARBA00023136"/>
    </source>
</evidence>
<evidence type="ECO:0000256" key="2">
    <source>
        <dbReference type="ARBA" id="ARBA00006024"/>
    </source>
</evidence>
<accession>A0A1H8REL9</accession>
<evidence type="ECO:0000256" key="8">
    <source>
        <dbReference type="ARBA" id="ARBA00022840"/>
    </source>
</evidence>
<dbReference type="GO" id="GO:0005524">
    <property type="term" value="F:ATP binding"/>
    <property type="evidence" value="ECO:0007669"/>
    <property type="project" value="UniProtKB-UniRule"/>
</dbReference>
<dbReference type="PRINTS" id="PR00119">
    <property type="entry name" value="CATATPASE"/>
</dbReference>
<dbReference type="Gene3D" id="3.40.1110.10">
    <property type="entry name" value="Calcium-transporting ATPase, cytoplasmic domain N"/>
    <property type="match status" value="1"/>
</dbReference>
<keyword evidence="13 14" id="KW-0472">Membrane</keyword>
<feature type="transmembrane region" description="Helical" evidence="14">
    <location>
        <begin position="285"/>
        <end position="309"/>
    </location>
</feature>
<dbReference type="Gene3D" id="2.70.150.10">
    <property type="entry name" value="Calcium-transporting ATPase, cytoplasmic transduction domain A"/>
    <property type="match status" value="1"/>
</dbReference>
<dbReference type="RefSeq" id="WP_245751668.1">
    <property type="nucleotide sequence ID" value="NZ_FODJ01000010.1"/>
</dbReference>
<evidence type="ECO:0000256" key="1">
    <source>
        <dbReference type="ARBA" id="ARBA00004651"/>
    </source>
</evidence>
<keyword evidence="6 14" id="KW-0479">Metal-binding</keyword>
<dbReference type="InterPro" id="IPR023299">
    <property type="entry name" value="ATPase_P-typ_cyto_dom_N"/>
</dbReference>
<dbReference type="InterPro" id="IPR001757">
    <property type="entry name" value="P_typ_ATPase"/>
</dbReference>
<dbReference type="CDD" id="cd07551">
    <property type="entry name" value="P-type_ATPase_HM_ZosA_PfeT-like"/>
    <property type="match status" value="1"/>
</dbReference>
<evidence type="ECO:0000256" key="12">
    <source>
        <dbReference type="ARBA" id="ARBA00023065"/>
    </source>
</evidence>
<gene>
    <name evidence="16" type="ORF">SAMN04488134_11067</name>
</gene>
<evidence type="ECO:0000259" key="15">
    <source>
        <dbReference type="Pfam" id="PF00122"/>
    </source>
</evidence>
<keyword evidence="8 14" id="KW-0067">ATP-binding</keyword>